<dbReference type="InterPro" id="IPR051910">
    <property type="entry name" value="ComF/GntX_DNA_util-trans"/>
</dbReference>
<name>A0A5J6N2U1_9PROT</name>
<dbReference type="InterPro" id="IPR029057">
    <property type="entry name" value="PRTase-like"/>
</dbReference>
<gene>
    <name evidence="4" type="ORF">FRZ61_42390</name>
</gene>
<dbReference type="GO" id="GO:0016757">
    <property type="term" value="F:glycosyltransferase activity"/>
    <property type="evidence" value="ECO:0007669"/>
    <property type="project" value="UniProtKB-KW"/>
</dbReference>
<evidence type="ECO:0000259" key="3">
    <source>
        <dbReference type="Pfam" id="PF18912"/>
    </source>
</evidence>
<evidence type="ECO:0000313" key="4">
    <source>
        <dbReference type="EMBL" id="QEX24298.1"/>
    </source>
</evidence>
<keyword evidence="4" id="KW-0328">Glycosyltransferase</keyword>
<evidence type="ECO:0000256" key="1">
    <source>
        <dbReference type="ARBA" id="ARBA00008007"/>
    </source>
</evidence>
<proteinExistence type="inferred from homology"/>
<organism evidence="4 5">
    <name type="scientific">Hypericibacter adhaerens</name>
    <dbReference type="NCBI Taxonomy" id="2602016"/>
    <lineage>
        <taxon>Bacteria</taxon>
        <taxon>Pseudomonadati</taxon>
        <taxon>Pseudomonadota</taxon>
        <taxon>Alphaproteobacteria</taxon>
        <taxon>Rhodospirillales</taxon>
        <taxon>Dongiaceae</taxon>
        <taxon>Hypericibacter</taxon>
    </lineage>
</organism>
<dbReference type="Proteomes" id="UP000325797">
    <property type="component" value="Chromosome"/>
</dbReference>
<accession>A0A5J6N2U1</accession>
<dbReference type="Pfam" id="PF18912">
    <property type="entry name" value="DZR_2"/>
    <property type="match status" value="1"/>
</dbReference>
<dbReference type="Pfam" id="PF00156">
    <property type="entry name" value="Pribosyltran"/>
    <property type="match status" value="1"/>
</dbReference>
<dbReference type="AlphaFoldDB" id="A0A5J6N2U1"/>
<dbReference type="Gene3D" id="3.40.50.2020">
    <property type="match status" value="1"/>
</dbReference>
<sequence length="268" mass="28550">MQLTPARSHPKLPAMVEAAPWTTRAAALGRFALDALLPPRCLVCGATVGTAGALCADCWSRMTVLGPPCCAACGFPFEYGQDTEGDGTLCGACLRERPVYDRARAALRYDDASRGLIIAFKHADRTDAAPALGRWLAQAGAELLRDADLVAPVPLHRWRLFRRRYNQAALLATHAARAGGKRLCVDLLIRKRATPSQGRLGATQRRENVAGAFAVAARHRDAVRGRRVLLVDDVLTTGATAGACARALLAGGAQAVDLLTLARVVRPV</sequence>
<dbReference type="InterPro" id="IPR044005">
    <property type="entry name" value="DZR_2"/>
</dbReference>
<dbReference type="KEGG" id="hadh:FRZ61_42390"/>
<dbReference type="InterPro" id="IPR000836">
    <property type="entry name" value="PRTase_dom"/>
</dbReference>
<dbReference type="PANTHER" id="PTHR47505:SF1">
    <property type="entry name" value="DNA UTILIZATION PROTEIN YHGH"/>
    <property type="match status" value="1"/>
</dbReference>
<keyword evidence="4" id="KW-0808">Transferase</keyword>
<evidence type="ECO:0000313" key="5">
    <source>
        <dbReference type="Proteomes" id="UP000325797"/>
    </source>
</evidence>
<dbReference type="CDD" id="cd06223">
    <property type="entry name" value="PRTases_typeI"/>
    <property type="match status" value="1"/>
</dbReference>
<comment type="similarity">
    <text evidence="1">Belongs to the ComF/GntX family.</text>
</comment>
<evidence type="ECO:0000259" key="2">
    <source>
        <dbReference type="Pfam" id="PF00156"/>
    </source>
</evidence>
<reference evidence="4 5" key="1">
    <citation type="submission" date="2019-08" db="EMBL/GenBank/DDBJ databases">
        <title>Hyperibacter terrae gen. nov., sp. nov. and Hyperibacter viscosus sp. nov., two new members in the family Rhodospirillaceae isolated from the rhizosphere of Hypericum perforatum.</title>
        <authorList>
            <person name="Noviana Z."/>
        </authorList>
    </citation>
    <scope>NUCLEOTIDE SEQUENCE [LARGE SCALE GENOMIC DNA]</scope>
    <source>
        <strain evidence="4 5">R5959</strain>
    </source>
</reference>
<feature type="domain" description="Double zinc ribbon" evidence="3">
    <location>
        <begin position="32"/>
        <end position="94"/>
    </location>
</feature>
<dbReference type="PANTHER" id="PTHR47505">
    <property type="entry name" value="DNA UTILIZATION PROTEIN YHGH"/>
    <property type="match status" value="1"/>
</dbReference>
<protein>
    <submittedName>
        <fullName evidence="4">Phosphoribosyltransferase</fullName>
    </submittedName>
</protein>
<feature type="domain" description="Phosphoribosyltransferase" evidence="2">
    <location>
        <begin position="186"/>
        <end position="262"/>
    </location>
</feature>
<dbReference type="EMBL" id="CP042582">
    <property type="protein sequence ID" value="QEX24298.1"/>
    <property type="molecule type" value="Genomic_DNA"/>
</dbReference>
<keyword evidence="5" id="KW-1185">Reference proteome</keyword>
<dbReference type="SUPFAM" id="SSF53271">
    <property type="entry name" value="PRTase-like"/>
    <property type="match status" value="1"/>
</dbReference>